<feature type="region of interest" description="Disordered" evidence="1">
    <location>
        <begin position="383"/>
        <end position="403"/>
    </location>
</feature>
<keyword evidence="2" id="KW-0472">Membrane</keyword>
<name>A0A9P6M299_MORAP</name>
<feature type="region of interest" description="Disordered" evidence="1">
    <location>
        <begin position="71"/>
        <end position="90"/>
    </location>
</feature>
<feature type="transmembrane region" description="Helical" evidence="2">
    <location>
        <begin position="454"/>
        <end position="479"/>
    </location>
</feature>
<evidence type="ECO:0000313" key="6">
    <source>
        <dbReference type="Proteomes" id="UP000738359"/>
    </source>
</evidence>
<dbReference type="OrthoDB" id="2423282at2759"/>
<evidence type="ECO:0000256" key="1">
    <source>
        <dbReference type="SAM" id="MobiDB-lite"/>
    </source>
</evidence>
<dbReference type="AlphaFoldDB" id="A0A9P6M299"/>
<reference evidence="5" key="1">
    <citation type="journal article" date="2020" name="Fungal Divers.">
        <title>Resolving the Mortierellaceae phylogeny through synthesis of multi-gene phylogenetics and phylogenomics.</title>
        <authorList>
            <person name="Vandepol N."/>
            <person name="Liber J."/>
            <person name="Desiro A."/>
            <person name="Na H."/>
            <person name="Kennedy M."/>
            <person name="Barry K."/>
            <person name="Grigoriev I.V."/>
            <person name="Miller A.N."/>
            <person name="O'Donnell K."/>
            <person name="Stajich J.E."/>
            <person name="Bonito G."/>
        </authorList>
    </citation>
    <scope>NUCLEOTIDE SEQUENCE</scope>
    <source>
        <strain evidence="5">CK1249</strain>
    </source>
</reference>
<keyword evidence="6" id="KW-1185">Reference proteome</keyword>
<accession>A0A9P6M299</accession>
<protein>
    <recommendedName>
        <fullName evidence="4">Phosphatidic acid phosphatase type 2/haloperoxidase domain-containing protein</fullName>
    </recommendedName>
</protein>
<keyword evidence="3" id="KW-0732">Signal</keyword>
<proteinExistence type="predicted"/>
<feature type="compositionally biased region" description="Basic and acidic residues" evidence="1">
    <location>
        <begin position="53"/>
        <end position="63"/>
    </location>
</feature>
<dbReference type="Pfam" id="PF01569">
    <property type="entry name" value="PAP2"/>
    <property type="match status" value="1"/>
</dbReference>
<keyword evidence="2" id="KW-0812">Transmembrane</keyword>
<evidence type="ECO:0000256" key="3">
    <source>
        <dbReference type="SAM" id="SignalP"/>
    </source>
</evidence>
<feature type="transmembrane region" description="Helical" evidence="2">
    <location>
        <begin position="491"/>
        <end position="510"/>
    </location>
</feature>
<feature type="region of interest" description="Disordered" evidence="1">
    <location>
        <begin position="37"/>
        <end position="63"/>
    </location>
</feature>
<feature type="compositionally biased region" description="Basic residues" evidence="1">
    <location>
        <begin position="37"/>
        <end position="52"/>
    </location>
</feature>
<dbReference type="Proteomes" id="UP000738359">
    <property type="component" value="Unassembled WGS sequence"/>
</dbReference>
<feature type="chain" id="PRO_5040450766" description="Phosphatidic acid phosphatase type 2/haloperoxidase domain-containing protein" evidence="3">
    <location>
        <begin position="20"/>
        <end position="524"/>
    </location>
</feature>
<dbReference type="InterPro" id="IPR036938">
    <property type="entry name" value="PAP2/HPO_sf"/>
</dbReference>
<feature type="transmembrane region" description="Helical" evidence="2">
    <location>
        <begin position="267"/>
        <end position="288"/>
    </location>
</feature>
<evidence type="ECO:0000313" key="5">
    <source>
        <dbReference type="EMBL" id="KAF9962828.1"/>
    </source>
</evidence>
<keyword evidence="2" id="KW-1133">Transmembrane helix</keyword>
<comment type="caution">
    <text evidence="5">The sequence shown here is derived from an EMBL/GenBank/DDBJ whole genome shotgun (WGS) entry which is preliminary data.</text>
</comment>
<sequence length="524" mass="58723">MNWIGIVVGATLFLGRANGTPSPSGDVTLEGAHSKHKFGYAHGHGHGHRGSRKRGDASELDKNSDANRSLYRYPSGGHYPGGGHSGSAPGRYTANKATAIMRLSTLDSASPSPEDLVDPALLKTYPSFVKTLQRISCNFTVLCQSRLPAATSHIAVIIHYLVKDEVIIVLVPCVAWLIDIDYSADLMLATSLSENLNGILKWLFRYPRPCMVDSRIRNIRGAWEEDYGFPSSHTMLLQSMAIIHLTHYLYSDQSSFTLVMVPIFQTLLVRVLTALLFPAVLILLQLAVRINLARESPEQRQIWGARAFEGYRRANDVKRLAREGKVDDGTERDRFQQSLSEEGEKCQTVAEVLPMSEQQPLGRSEEGYSSSLDLAMLETGGTDTTTQCMPYQKEEKGEDEEEEKELILRLHPRRMDRYVYTLTSCLASILAPALRDYFMPDFSPCLIAFSSRRAIYLGFGFGLLLVGLALLMGLLGPALKRRWPESRWLMAGYRFAVMGFVVVWSLWLSWQALFSINPRFEQCE</sequence>
<evidence type="ECO:0000259" key="4">
    <source>
        <dbReference type="Pfam" id="PF01569"/>
    </source>
</evidence>
<evidence type="ECO:0000256" key="2">
    <source>
        <dbReference type="SAM" id="Phobius"/>
    </source>
</evidence>
<dbReference type="EMBL" id="JAAAHY010000523">
    <property type="protein sequence ID" value="KAF9962828.1"/>
    <property type="molecule type" value="Genomic_DNA"/>
</dbReference>
<dbReference type="InterPro" id="IPR000326">
    <property type="entry name" value="PAP2/HPO"/>
</dbReference>
<feature type="signal peptide" evidence="3">
    <location>
        <begin position="1"/>
        <end position="19"/>
    </location>
</feature>
<feature type="transmembrane region" description="Helical" evidence="2">
    <location>
        <begin position="418"/>
        <end position="434"/>
    </location>
</feature>
<organism evidence="5 6">
    <name type="scientific">Mortierella alpina</name>
    <name type="common">Oleaginous fungus</name>
    <name type="synonym">Mortierella renispora</name>
    <dbReference type="NCBI Taxonomy" id="64518"/>
    <lineage>
        <taxon>Eukaryota</taxon>
        <taxon>Fungi</taxon>
        <taxon>Fungi incertae sedis</taxon>
        <taxon>Mucoromycota</taxon>
        <taxon>Mortierellomycotina</taxon>
        <taxon>Mortierellomycetes</taxon>
        <taxon>Mortierellales</taxon>
        <taxon>Mortierellaceae</taxon>
        <taxon>Mortierella</taxon>
    </lineage>
</organism>
<gene>
    <name evidence="5" type="ORF">BGZ70_007865</name>
</gene>
<feature type="domain" description="Phosphatidic acid phosphatase type 2/haloperoxidase" evidence="4">
    <location>
        <begin position="186"/>
        <end position="289"/>
    </location>
</feature>
<dbReference type="SUPFAM" id="SSF48317">
    <property type="entry name" value="Acid phosphatase/Vanadium-dependent haloperoxidase"/>
    <property type="match status" value="1"/>
</dbReference>